<dbReference type="PANTHER" id="PTHR43884:SF12">
    <property type="entry name" value="ISOVALERYL-COA DEHYDROGENASE, MITOCHONDRIAL-RELATED"/>
    <property type="match status" value="1"/>
</dbReference>
<gene>
    <name evidence="5" type="ORF">CP972_28055</name>
</gene>
<dbReference type="PANTHER" id="PTHR43884">
    <property type="entry name" value="ACYL-COA DEHYDROGENASE"/>
    <property type="match status" value="1"/>
</dbReference>
<protein>
    <recommendedName>
        <fullName evidence="7">Acyl-CoA dehydrogenase</fullName>
    </recommendedName>
</protein>
<feature type="domain" description="Acyl-CoA dehydrogenase C-terminal" evidence="4">
    <location>
        <begin position="278"/>
        <end position="408"/>
    </location>
</feature>
<evidence type="ECO:0000313" key="6">
    <source>
        <dbReference type="Proteomes" id="UP000326041"/>
    </source>
</evidence>
<proteinExistence type="predicted"/>
<feature type="region of interest" description="Disordered" evidence="2">
    <location>
        <begin position="1"/>
        <end position="34"/>
    </location>
</feature>
<dbReference type="Gene3D" id="2.40.110.10">
    <property type="entry name" value="Butyryl-CoA Dehydrogenase, subunit A, domain 2"/>
    <property type="match status" value="1"/>
</dbReference>
<dbReference type="SUPFAM" id="SSF56645">
    <property type="entry name" value="Acyl-CoA dehydrogenase NM domain-like"/>
    <property type="match status" value="1"/>
</dbReference>
<evidence type="ECO:0000259" key="4">
    <source>
        <dbReference type="Pfam" id="PF08028"/>
    </source>
</evidence>
<keyword evidence="1" id="KW-0560">Oxidoreductase</keyword>
<dbReference type="Pfam" id="PF02771">
    <property type="entry name" value="Acyl-CoA_dh_N"/>
    <property type="match status" value="1"/>
</dbReference>
<accession>A0ABX6B4D9</accession>
<keyword evidence="6" id="KW-1185">Reference proteome</keyword>
<dbReference type="InterPro" id="IPR046373">
    <property type="entry name" value="Acyl-CoA_Oxase/DH_mid-dom_sf"/>
</dbReference>
<dbReference type="InterPro" id="IPR037069">
    <property type="entry name" value="AcylCoA_DH/ox_N_sf"/>
</dbReference>
<evidence type="ECO:0000256" key="2">
    <source>
        <dbReference type="SAM" id="MobiDB-lite"/>
    </source>
</evidence>
<dbReference type="Gene3D" id="1.20.140.10">
    <property type="entry name" value="Butyryl-CoA Dehydrogenase, subunit A, domain 3"/>
    <property type="match status" value="1"/>
</dbReference>
<dbReference type="InterPro" id="IPR013786">
    <property type="entry name" value="AcylCoA_DH/ox_N"/>
</dbReference>
<evidence type="ECO:0008006" key="7">
    <source>
        <dbReference type="Google" id="ProtNLM"/>
    </source>
</evidence>
<dbReference type="Gene3D" id="1.10.540.10">
    <property type="entry name" value="Acyl-CoA dehydrogenase/oxidase, N-terminal domain"/>
    <property type="match status" value="1"/>
</dbReference>
<dbReference type="InterPro" id="IPR013107">
    <property type="entry name" value="Acyl-CoA_DH_C"/>
</dbReference>
<evidence type="ECO:0000256" key="1">
    <source>
        <dbReference type="ARBA" id="ARBA00023002"/>
    </source>
</evidence>
<dbReference type="Pfam" id="PF08028">
    <property type="entry name" value="Acyl-CoA_dh_2"/>
    <property type="match status" value="1"/>
</dbReference>
<evidence type="ECO:0000313" key="5">
    <source>
        <dbReference type="EMBL" id="QEV08955.1"/>
    </source>
</evidence>
<reference evidence="5 6" key="1">
    <citation type="submission" date="2017-09" db="EMBL/GenBank/DDBJ databases">
        <authorList>
            <person name="Lee N."/>
            <person name="Cho B.-K."/>
        </authorList>
    </citation>
    <scope>NUCLEOTIDE SEQUENCE [LARGE SCALE GENOMIC DNA]</scope>
    <source>
        <strain evidence="5 6">ATCC 13879</strain>
    </source>
</reference>
<feature type="domain" description="Acyl-CoA dehydrogenase/oxidase N-terminal" evidence="3">
    <location>
        <begin position="57"/>
        <end position="128"/>
    </location>
</feature>
<sequence length="450" mass="49193">MPLSPADSRSDRNLLHQRGSAQTSTDEPSTTKETFMTAPTGATVRAHHRTSLVDRAREIAPVVAKYAADNDAHRVVADEAVQAMVDCGLTRALQPARYGGEEAHPVEFVEAVIEVAKSCTSTGWVLMLLGVHNWEVSHMTEQLQDELFGDDPTTLLSSSYAPHGTATPVEGGYILNGSWKSSSGVTHASWVILGASVEADGKPLMHNFVVPLAEGRIIDDWFVLGMRGTGSRSVELDQVFVPAHRALDRQILLAQAGPGLKKNDGPLYRVPQGYLYNLVAGAPALGAGWAFYEEYVDQLKKFTRRFDNAKLSEDRVELLRTNDVRVRLDDQQKVALRILDEGYRLAELGQVPGDLEAARGIYDAARTAEAALYVAQQLMPTMSARVVHELNPLSRLYRDLIVARQHFTQNTDFAAATAANLEMGNPAAATFLLSEAERTAAADRSKRLYG</sequence>
<dbReference type="Proteomes" id="UP000326041">
    <property type="component" value="Chromosome"/>
</dbReference>
<dbReference type="EMBL" id="CP023697">
    <property type="protein sequence ID" value="QEV08955.1"/>
    <property type="molecule type" value="Genomic_DNA"/>
</dbReference>
<name>A0ABX6B4D9_9ACTN</name>
<organism evidence="5 6">
    <name type="scientific">Streptomyces prasinus</name>
    <dbReference type="NCBI Taxonomy" id="67345"/>
    <lineage>
        <taxon>Bacteria</taxon>
        <taxon>Bacillati</taxon>
        <taxon>Actinomycetota</taxon>
        <taxon>Actinomycetes</taxon>
        <taxon>Kitasatosporales</taxon>
        <taxon>Streptomycetaceae</taxon>
        <taxon>Streptomyces</taxon>
    </lineage>
</organism>
<dbReference type="InterPro" id="IPR009100">
    <property type="entry name" value="AcylCoA_DH/oxidase_NM_dom_sf"/>
</dbReference>
<feature type="compositionally biased region" description="Polar residues" evidence="2">
    <location>
        <begin position="19"/>
        <end position="34"/>
    </location>
</feature>
<evidence type="ECO:0000259" key="3">
    <source>
        <dbReference type="Pfam" id="PF02771"/>
    </source>
</evidence>